<organism evidence="1 2">
    <name type="scientific">Meloidogyne enterolobii</name>
    <name type="common">Root-knot nematode worm</name>
    <name type="synonym">Meloidogyne mayaguensis</name>
    <dbReference type="NCBI Taxonomy" id="390850"/>
    <lineage>
        <taxon>Eukaryota</taxon>
        <taxon>Metazoa</taxon>
        <taxon>Ecdysozoa</taxon>
        <taxon>Nematoda</taxon>
        <taxon>Chromadorea</taxon>
        <taxon>Rhabditida</taxon>
        <taxon>Tylenchina</taxon>
        <taxon>Tylenchomorpha</taxon>
        <taxon>Tylenchoidea</taxon>
        <taxon>Meloidogynidae</taxon>
        <taxon>Meloidogyninae</taxon>
        <taxon>Meloidogyne</taxon>
    </lineage>
</organism>
<gene>
    <name evidence="1" type="ORF">MENT_LOCUS11380</name>
</gene>
<dbReference type="Proteomes" id="UP000580250">
    <property type="component" value="Unassembled WGS sequence"/>
</dbReference>
<evidence type="ECO:0000313" key="2">
    <source>
        <dbReference type="Proteomes" id="UP000580250"/>
    </source>
</evidence>
<proteinExistence type="predicted"/>
<protein>
    <submittedName>
        <fullName evidence="1">Uncharacterized protein</fullName>
    </submittedName>
</protein>
<dbReference type="EMBL" id="CAJEWN010000055">
    <property type="protein sequence ID" value="CAD2154127.1"/>
    <property type="molecule type" value="Genomic_DNA"/>
</dbReference>
<accession>A0A6V7UD52</accession>
<reference evidence="1 2" key="1">
    <citation type="submission" date="2020-08" db="EMBL/GenBank/DDBJ databases">
        <authorList>
            <person name="Koutsovoulos G."/>
            <person name="Danchin GJ E."/>
        </authorList>
    </citation>
    <scope>NUCLEOTIDE SEQUENCE [LARGE SCALE GENOMIC DNA]</scope>
</reference>
<evidence type="ECO:0000313" key="1">
    <source>
        <dbReference type="EMBL" id="CAD2154127.1"/>
    </source>
</evidence>
<dbReference type="AlphaFoldDB" id="A0A6V7UD52"/>
<comment type="caution">
    <text evidence="1">The sequence shown here is derived from an EMBL/GenBank/DDBJ whole genome shotgun (WGS) entry which is preliminary data.</text>
</comment>
<name>A0A6V7UD52_MELEN</name>
<sequence>MSEIRPTLAQKLNQINNKLDLIERLEIPIFYQQIQKDELAIIL</sequence>